<dbReference type="GO" id="GO:0004930">
    <property type="term" value="F:G protein-coupled receptor activity"/>
    <property type="evidence" value="ECO:0007669"/>
    <property type="project" value="InterPro"/>
</dbReference>
<dbReference type="Proteomes" id="UP000299102">
    <property type="component" value="Unassembled WGS sequence"/>
</dbReference>
<dbReference type="OrthoDB" id="5967113at2759"/>
<dbReference type="EMBL" id="BGZK01000627">
    <property type="protein sequence ID" value="GBP53514.1"/>
    <property type="molecule type" value="Genomic_DNA"/>
</dbReference>
<reference evidence="2 3" key="1">
    <citation type="journal article" date="2019" name="Commun. Biol.">
        <title>The bagworm genome reveals a unique fibroin gene that provides high tensile strength.</title>
        <authorList>
            <person name="Kono N."/>
            <person name="Nakamura H."/>
            <person name="Ohtoshi R."/>
            <person name="Tomita M."/>
            <person name="Numata K."/>
            <person name="Arakawa K."/>
        </authorList>
    </citation>
    <scope>NUCLEOTIDE SEQUENCE [LARGE SCALE GENOMIC DNA]</scope>
</reference>
<dbReference type="PROSITE" id="PS50227">
    <property type="entry name" value="G_PROTEIN_RECEP_F2_3"/>
    <property type="match status" value="1"/>
</dbReference>
<comment type="caution">
    <text evidence="2">The sequence shown here is derived from an EMBL/GenBank/DDBJ whole genome shotgun (WGS) entry which is preliminary data.</text>
</comment>
<keyword evidence="3" id="KW-1185">Reference proteome</keyword>
<name>A0A4C1WTZ9_EUMVA</name>
<dbReference type="SUPFAM" id="SSF111418">
    <property type="entry name" value="Hormone receptor domain"/>
    <property type="match status" value="1"/>
</dbReference>
<dbReference type="GO" id="GO:0016020">
    <property type="term" value="C:membrane"/>
    <property type="evidence" value="ECO:0007669"/>
    <property type="project" value="InterPro"/>
</dbReference>
<dbReference type="AlphaFoldDB" id="A0A4C1WTZ9"/>
<dbReference type="InterPro" id="IPR001879">
    <property type="entry name" value="GPCR_2_extracellular_dom"/>
</dbReference>
<gene>
    <name evidence="2" type="ORF">EVAR_45387_1</name>
</gene>
<dbReference type="InterPro" id="IPR036445">
    <property type="entry name" value="GPCR_2_extracell_dom_sf"/>
</dbReference>
<dbReference type="Gene3D" id="4.10.1240.10">
    <property type="entry name" value="GPCR, family 2, extracellular hormone receptor domain"/>
    <property type="match status" value="1"/>
</dbReference>
<evidence type="ECO:0000313" key="2">
    <source>
        <dbReference type="EMBL" id="GBP53514.1"/>
    </source>
</evidence>
<evidence type="ECO:0000313" key="3">
    <source>
        <dbReference type="Proteomes" id="UP000299102"/>
    </source>
</evidence>
<feature type="domain" description="G-protein coupled receptors family 2 profile 1" evidence="1">
    <location>
        <begin position="271"/>
        <end position="334"/>
    </location>
</feature>
<protein>
    <recommendedName>
        <fullName evidence="1">G-protein coupled receptors family 2 profile 1 domain-containing protein</fullName>
    </recommendedName>
</protein>
<accession>A0A4C1WTZ9</accession>
<organism evidence="2 3">
    <name type="scientific">Eumeta variegata</name>
    <name type="common">Bagworm moth</name>
    <name type="synonym">Eumeta japonica</name>
    <dbReference type="NCBI Taxonomy" id="151549"/>
    <lineage>
        <taxon>Eukaryota</taxon>
        <taxon>Metazoa</taxon>
        <taxon>Ecdysozoa</taxon>
        <taxon>Arthropoda</taxon>
        <taxon>Hexapoda</taxon>
        <taxon>Insecta</taxon>
        <taxon>Pterygota</taxon>
        <taxon>Neoptera</taxon>
        <taxon>Endopterygota</taxon>
        <taxon>Lepidoptera</taxon>
        <taxon>Glossata</taxon>
        <taxon>Ditrysia</taxon>
        <taxon>Tineoidea</taxon>
        <taxon>Psychidae</taxon>
        <taxon>Oiketicinae</taxon>
        <taxon>Eumeta</taxon>
    </lineage>
</organism>
<sequence>MVNIYLYSGEANVCHAYYEANFVWKTCWRREANDKAKWKKIVEAKVEAKAKALQPFVEAYSNDVWRVMQDDEYFWNQYDVSSSKSRSENALSCIRPDFYICEPMLEPARNMHLRYRWKEEVMSHAPQCPVQSEWDDFQSKIEKHRITTSFKFIRVTRLIHITFRVQLPPNVGLPESTRTCNYRSVNFQEQVYRWVAGHGCLFYTPNFLYVAGVNNISMTTGCRYGHLSAPCVEVAKEDGTCGCYPFDPDFEEVVTVVRHSLVQSAHERWERCVQTAVDCCMDIMIHDTEYPEGHCPSTFDAWTCWDTAPNGTVQSEVCSQFAYSNSGPTCNLTGDHLSACVCDAVCYQWAFLHRPIRLRNGPGSEPTPSSENAQLCETVSHTVSLVRPGAYSTTDESCCEARHESVAMA</sequence>
<proteinExistence type="predicted"/>
<evidence type="ECO:0000259" key="1">
    <source>
        <dbReference type="PROSITE" id="PS50227"/>
    </source>
</evidence>